<organism evidence="6 7">
    <name type="scientific">Nocardioides bigeumensis</name>
    <dbReference type="NCBI Taxonomy" id="433657"/>
    <lineage>
        <taxon>Bacteria</taxon>
        <taxon>Bacillati</taxon>
        <taxon>Actinomycetota</taxon>
        <taxon>Actinomycetes</taxon>
        <taxon>Propionibacteriales</taxon>
        <taxon>Nocardioidaceae</taxon>
        <taxon>Nocardioides</taxon>
    </lineage>
</organism>
<dbReference type="Gene3D" id="1.10.10.10">
    <property type="entry name" value="Winged helix-like DNA-binding domain superfamily/Winged helix DNA-binding domain"/>
    <property type="match status" value="1"/>
</dbReference>
<reference evidence="7" key="1">
    <citation type="journal article" date="2019" name="Int. J. Syst. Evol. Microbiol.">
        <title>The Global Catalogue of Microorganisms (GCM) 10K type strain sequencing project: providing services to taxonomists for standard genome sequencing and annotation.</title>
        <authorList>
            <consortium name="The Broad Institute Genomics Platform"/>
            <consortium name="The Broad Institute Genome Sequencing Center for Infectious Disease"/>
            <person name="Wu L."/>
            <person name="Ma J."/>
        </authorList>
    </citation>
    <scope>NUCLEOTIDE SEQUENCE [LARGE SCALE GENOMIC DNA]</scope>
    <source>
        <strain evidence="7">JCM 16021</strain>
    </source>
</reference>
<keyword evidence="3" id="KW-0238">DNA-binding</keyword>
<proteinExistence type="inferred from homology"/>
<feature type="domain" description="HTH lysR-type" evidence="5">
    <location>
        <begin position="2"/>
        <end position="59"/>
    </location>
</feature>
<evidence type="ECO:0000313" key="7">
    <source>
        <dbReference type="Proteomes" id="UP001500575"/>
    </source>
</evidence>
<dbReference type="Pfam" id="PF03466">
    <property type="entry name" value="LysR_substrate"/>
    <property type="match status" value="1"/>
</dbReference>
<dbReference type="PROSITE" id="PS50931">
    <property type="entry name" value="HTH_LYSR"/>
    <property type="match status" value="1"/>
</dbReference>
<dbReference type="SUPFAM" id="SSF53850">
    <property type="entry name" value="Periplasmic binding protein-like II"/>
    <property type="match status" value="1"/>
</dbReference>
<keyword evidence="2" id="KW-0805">Transcription regulation</keyword>
<evidence type="ECO:0000256" key="3">
    <source>
        <dbReference type="ARBA" id="ARBA00023125"/>
    </source>
</evidence>
<dbReference type="PANTHER" id="PTHR30346:SF29">
    <property type="entry name" value="LYSR SUBSTRATE-BINDING"/>
    <property type="match status" value="1"/>
</dbReference>
<evidence type="ECO:0000256" key="4">
    <source>
        <dbReference type="ARBA" id="ARBA00023163"/>
    </source>
</evidence>
<dbReference type="InterPro" id="IPR005119">
    <property type="entry name" value="LysR_subst-bd"/>
</dbReference>
<dbReference type="SUPFAM" id="SSF46785">
    <property type="entry name" value="Winged helix' DNA-binding domain"/>
    <property type="match status" value="1"/>
</dbReference>
<keyword evidence="7" id="KW-1185">Reference proteome</keyword>
<dbReference type="InterPro" id="IPR036388">
    <property type="entry name" value="WH-like_DNA-bd_sf"/>
</dbReference>
<evidence type="ECO:0000256" key="1">
    <source>
        <dbReference type="ARBA" id="ARBA00009437"/>
    </source>
</evidence>
<evidence type="ECO:0000256" key="2">
    <source>
        <dbReference type="ARBA" id="ARBA00023015"/>
    </source>
</evidence>
<dbReference type="InterPro" id="IPR000847">
    <property type="entry name" value="LysR_HTH_N"/>
</dbReference>
<gene>
    <name evidence="6" type="ORF">GCM10009843_35530</name>
</gene>
<evidence type="ECO:0000313" key="6">
    <source>
        <dbReference type="EMBL" id="GAA2131705.1"/>
    </source>
</evidence>
<comment type="caution">
    <text evidence="6">The sequence shown here is derived from an EMBL/GenBank/DDBJ whole genome shotgun (WGS) entry which is preliminary data.</text>
</comment>
<dbReference type="Gene3D" id="3.40.190.10">
    <property type="entry name" value="Periplasmic binding protein-like II"/>
    <property type="match status" value="2"/>
</dbReference>
<dbReference type="Proteomes" id="UP001500575">
    <property type="component" value="Unassembled WGS sequence"/>
</dbReference>
<evidence type="ECO:0000259" key="5">
    <source>
        <dbReference type="PROSITE" id="PS50931"/>
    </source>
</evidence>
<protein>
    <submittedName>
        <fullName evidence="6">LysR family transcriptional regulator</fullName>
    </submittedName>
</protein>
<dbReference type="Pfam" id="PF00126">
    <property type="entry name" value="HTH_1"/>
    <property type="match status" value="1"/>
</dbReference>
<dbReference type="RefSeq" id="WP_344305158.1">
    <property type="nucleotide sequence ID" value="NZ_BAAAQQ010000013.1"/>
</dbReference>
<dbReference type="PANTHER" id="PTHR30346">
    <property type="entry name" value="TRANSCRIPTIONAL DUAL REGULATOR HCAR-RELATED"/>
    <property type="match status" value="1"/>
</dbReference>
<dbReference type="EMBL" id="BAAAQQ010000013">
    <property type="protein sequence ID" value="GAA2131705.1"/>
    <property type="molecule type" value="Genomic_DNA"/>
</dbReference>
<dbReference type="InterPro" id="IPR036390">
    <property type="entry name" value="WH_DNA-bd_sf"/>
</dbReference>
<keyword evidence="4" id="KW-0804">Transcription</keyword>
<sequence>MLDLRRLEVLSAFSRRGSIAAAAQELGVSPSAVSQQLSALEREAQVSLIERTAHSASLTDAGEELVEHATTILAAVEAAESRMRERSGTIAGRVRVSFIPGLAAAAAPDLAELQRQHPELNVVALQIESTAASAALLDRTTDIAVVDEWGEEALVTSGPLRAQRGHREAIVLALPADHPVALSHLHKPVSAATLRELVRTETWLSSPPGQVSRMAGDARLADLGAIPFRRWEFDGLYVLARLVAVGSGITLLPSSVAAYERNVAGIPLRPRMYRSVRVLTRTSSQGDPRIDACLKAIRQGLRHPWTEPLTASSPRPLSQHTR</sequence>
<name>A0ABP5KFC4_9ACTN</name>
<accession>A0ABP5KFC4</accession>
<comment type="similarity">
    <text evidence="1">Belongs to the LysR transcriptional regulatory family.</text>
</comment>